<comment type="caution">
    <text evidence="15">The sequence shown here is derived from an EMBL/GenBank/DDBJ whole genome shotgun (WGS) entry which is preliminary data.</text>
</comment>
<dbReference type="GO" id="GO:0005886">
    <property type="term" value="C:plasma membrane"/>
    <property type="evidence" value="ECO:0007669"/>
    <property type="project" value="UniProtKB-SubCell"/>
</dbReference>
<evidence type="ECO:0000259" key="14">
    <source>
        <dbReference type="Pfam" id="PF01292"/>
    </source>
</evidence>
<gene>
    <name evidence="15" type="ORF">B1C78_15505</name>
</gene>
<comment type="subcellular location">
    <subcellularLocation>
        <location evidence="2">Cell membrane</location>
        <topology evidence="2">Multi-pass membrane protein</topology>
    </subcellularLocation>
</comment>
<dbReference type="GO" id="GO:0020037">
    <property type="term" value="F:heme binding"/>
    <property type="evidence" value="ECO:0007669"/>
    <property type="project" value="TreeGrafter"/>
</dbReference>
<evidence type="ECO:0000256" key="13">
    <source>
        <dbReference type="SAM" id="Phobius"/>
    </source>
</evidence>
<keyword evidence="5" id="KW-0349">Heme</keyword>
<keyword evidence="11 13" id="KW-0472">Membrane</keyword>
<evidence type="ECO:0000256" key="2">
    <source>
        <dbReference type="ARBA" id="ARBA00004651"/>
    </source>
</evidence>
<keyword evidence="8" id="KW-0249">Electron transport</keyword>
<dbReference type="OrthoDB" id="9793784at2"/>
<dbReference type="PANTHER" id="PTHR30529">
    <property type="entry name" value="CYTOCHROME B561"/>
    <property type="match status" value="1"/>
</dbReference>
<feature type="domain" description="Cytochrome b561 bacterial/Ni-hydrogenase" evidence="14">
    <location>
        <begin position="21"/>
        <end position="190"/>
    </location>
</feature>
<keyword evidence="7" id="KW-0479">Metal-binding</keyword>
<evidence type="ECO:0000256" key="4">
    <source>
        <dbReference type="ARBA" id="ARBA00022475"/>
    </source>
</evidence>
<feature type="transmembrane region" description="Helical" evidence="13">
    <location>
        <begin position="153"/>
        <end position="174"/>
    </location>
</feature>
<dbReference type="GO" id="GO:0022904">
    <property type="term" value="P:respiratory electron transport chain"/>
    <property type="evidence" value="ECO:0007669"/>
    <property type="project" value="InterPro"/>
</dbReference>
<dbReference type="Proteomes" id="UP000189462">
    <property type="component" value="Unassembled WGS sequence"/>
</dbReference>
<evidence type="ECO:0000256" key="3">
    <source>
        <dbReference type="ARBA" id="ARBA00022448"/>
    </source>
</evidence>
<comment type="similarity">
    <text evidence="12">Belongs to the cytochrome b561 family.</text>
</comment>
<keyword evidence="9 13" id="KW-1133">Transmembrane helix</keyword>
<feature type="transmembrane region" description="Helical" evidence="13">
    <location>
        <begin position="21"/>
        <end position="44"/>
    </location>
</feature>
<reference evidence="15 16" key="1">
    <citation type="submission" date="2017-02" db="EMBL/GenBank/DDBJ databases">
        <title>Genomic diversity within the haloalkaliphilic genus Thioalkalivibrio.</title>
        <authorList>
            <person name="Ahn A.-C."/>
            <person name="Meier-Kolthoff J."/>
            <person name="Overmars L."/>
            <person name="Richter M."/>
            <person name="Woyke T."/>
            <person name="Sorokin D.Y."/>
            <person name="Muyzer G."/>
        </authorList>
    </citation>
    <scope>NUCLEOTIDE SEQUENCE [LARGE SCALE GENOMIC DNA]</scope>
    <source>
        <strain evidence="15 16">ALJD</strain>
    </source>
</reference>
<keyword evidence="16" id="KW-1185">Reference proteome</keyword>
<dbReference type="AlphaFoldDB" id="A0A1V3NBE8"/>
<evidence type="ECO:0000256" key="12">
    <source>
        <dbReference type="ARBA" id="ARBA00037975"/>
    </source>
</evidence>
<dbReference type="EMBL" id="MVBK01000110">
    <property type="protein sequence ID" value="OOG22198.1"/>
    <property type="molecule type" value="Genomic_DNA"/>
</dbReference>
<dbReference type="RefSeq" id="WP_077280062.1">
    <property type="nucleotide sequence ID" value="NZ_MVBK01000110.1"/>
</dbReference>
<protein>
    <recommendedName>
        <fullName evidence="14">Cytochrome b561 bacterial/Ni-hydrogenase domain-containing protein</fullName>
    </recommendedName>
</protein>
<evidence type="ECO:0000256" key="8">
    <source>
        <dbReference type="ARBA" id="ARBA00022982"/>
    </source>
</evidence>
<dbReference type="InterPro" id="IPR016174">
    <property type="entry name" value="Di-haem_cyt_TM"/>
</dbReference>
<dbReference type="SUPFAM" id="SSF81342">
    <property type="entry name" value="Transmembrane di-heme cytochromes"/>
    <property type="match status" value="1"/>
</dbReference>
<evidence type="ECO:0000313" key="16">
    <source>
        <dbReference type="Proteomes" id="UP000189462"/>
    </source>
</evidence>
<dbReference type="GO" id="GO:0046872">
    <property type="term" value="F:metal ion binding"/>
    <property type="evidence" value="ECO:0007669"/>
    <property type="project" value="UniProtKB-KW"/>
</dbReference>
<evidence type="ECO:0000313" key="15">
    <source>
        <dbReference type="EMBL" id="OOG22198.1"/>
    </source>
</evidence>
<comment type="cofactor">
    <cofactor evidence="1">
        <name>heme b</name>
        <dbReference type="ChEBI" id="CHEBI:60344"/>
    </cofactor>
</comment>
<dbReference type="PANTHER" id="PTHR30529:SF6">
    <property type="entry name" value="BLL0291 PROTEIN"/>
    <property type="match status" value="1"/>
</dbReference>
<sequence length="195" mass="22135">MTQSPEYPQLSIPLRNTTRSYGLVSQSFHWLVVVLILVQYTWAWRIANAEGLRARFELVTQHKTLGMTILALAALRLAWRLYDPPPPLPDTIHRMEHLAAQVMHRLLYGLIFALPLSGWFYSSAAGLGDYWWGPLSLPTPVATDEALEDILGVIHRGLGLSLAVLAGLHVLAALRHQFLLKDGLLWRMLPRWRED</sequence>
<dbReference type="STRING" id="108003.B1C78_15505"/>
<proteinExistence type="inferred from homology"/>
<dbReference type="InterPro" id="IPR052168">
    <property type="entry name" value="Cytochrome_b561_oxidase"/>
</dbReference>
<name>A0A1V3NBE8_9GAMM</name>
<evidence type="ECO:0000256" key="5">
    <source>
        <dbReference type="ARBA" id="ARBA00022617"/>
    </source>
</evidence>
<dbReference type="InterPro" id="IPR011577">
    <property type="entry name" value="Cyt_b561_bac/Ni-Hgenase"/>
</dbReference>
<evidence type="ECO:0000256" key="11">
    <source>
        <dbReference type="ARBA" id="ARBA00023136"/>
    </source>
</evidence>
<keyword evidence="3" id="KW-0813">Transport</keyword>
<keyword evidence="6 13" id="KW-0812">Transmembrane</keyword>
<evidence type="ECO:0000256" key="1">
    <source>
        <dbReference type="ARBA" id="ARBA00001970"/>
    </source>
</evidence>
<evidence type="ECO:0000256" key="6">
    <source>
        <dbReference type="ARBA" id="ARBA00022692"/>
    </source>
</evidence>
<evidence type="ECO:0000256" key="9">
    <source>
        <dbReference type="ARBA" id="ARBA00022989"/>
    </source>
</evidence>
<dbReference type="Pfam" id="PF01292">
    <property type="entry name" value="Ni_hydr_CYTB"/>
    <property type="match status" value="1"/>
</dbReference>
<evidence type="ECO:0000256" key="10">
    <source>
        <dbReference type="ARBA" id="ARBA00023004"/>
    </source>
</evidence>
<dbReference type="GO" id="GO:0009055">
    <property type="term" value="F:electron transfer activity"/>
    <property type="evidence" value="ECO:0007669"/>
    <property type="project" value="InterPro"/>
</dbReference>
<keyword evidence="4" id="KW-1003">Cell membrane</keyword>
<accession>A0A1V3NBE8</accession>
<keyword evidence="10" id="KW-0408">Iron</keyword>
<organism evidence="15 16">
    <name type="scientific">Thioalkalivibrio denitrificans</name>
    <dbReference type="NCBI Taxonomy" id="108003"/>
    <lineage>
        <taxon>Bacteria</taxon>
        <taxon>Pseudomonadati</taxon>
        <taxon>Pseudomonadota</taxon>
        <taxon>Gammaproteobacteria</taxon>
        <taxon>Chromatiales</taxon>
        <taxon>Ectothiorhodospiraceae</taxon>
        <taxon>Thioalkalivibrio</taxon>
    </lineage>
</organism>
<evidence type="ECO:0000256" key="7">
    <source>
        <dbReference type="ARBA" id="ARBA00022723"/>
    </source>
</evidence>
<feature type="transmembrane region" description="Helical" evidence="13">
    <location>
        <begin position="102"/>
        <end position="121"/>
    </location>
</feature>